<accession>A0ABV3TKR4</accession>
<feature type="domain" description="HTH luxR-type" evidence="4">
    <location>
        <begin position="143"/>
        <end position="200"/>
    </location>
</feature>
<proteinExistence type="predicted"/>
<dbReference type="Gene3D" id="3.30.450.80">
    <property type="entry name" value="Transcription factor LuxR-like, autoinducer-binding domain"/>
    <property type="match status" value="1"/>
</dbReference>
<organism evidence="5 6">
    <name type="scientific">Thioclava arctica</name>
    <dbReference type="NCBI Taxonomy" id="3238301"/>
    <lineage>
        <taxon>Bacteria</taxon>
        <taxon>Pseudomonadati</taxon>
        <taxon>Pseudomonadota</taxon>
        <taxon>Alphaproteobacteria</taxon>
        <taxon>Rhodobacterales</taxon>
        <taxon>Paracoccaceae</taxon>
        <taxon>Thioclava</taxon>
    </lineage>
</organism>
<dbReference type="SUPFAM" id="SSF46894">
    <property type="entry name" value="C-terminal effector domain of the bipartite response regulators"/>
    <property type="match status" value="1"/>
</dbReference>
<keyword evidence="3" id="KW-0804">Transcription</keyword>
<dbReference type="InterPro" id="IPR036388">
    <property type="entry name" value="WH-like_DNA-bd_sf"/>
</dbReference>
<dbReference type="InterPro" id="IPR000792">
    <property type="entry name" value="Tscrpt_reg_LuxR_C"/>
</dbReference>
<evidence type="ECO:0000313" key="6">
    <source>
        <dbReference type="Proteomes" id="UP001557465"/>
    </source>
</evidence>
<dbReference type="InterPro" id="IPR036693">
    <property type="entry name" value="TF_LuxR_autoind-bd_dom_sf"/>
</dbReference>
<name>A0ABV3TKR4_9RHOB</name>
<reference evidence="5 6" key="1">
    <citation type="journal article" date="2011" name="Int. J. Syst. Evol. Microbiol.">
        <title>Zhongshania antarctica gen. nov., sp. nov. and Zhongshania guokunii sp. nov., gammaproteobacteria respectively isolated from coastal attached (fast) ice and surface seawater of the Antarctic.</title>
        <authorList>
            <person name="Li H.J."/>
            <person name="Zhang X.Y."/>
            <person name="Chen C.X."/>
            <person name="Zhang Y.J."/>
            <person name="Gao Z.M."/>
            <person name="Yu Y."/>
            <person name="Chen X.L."/>
            <person name="Chen B."/>
            <person name="Zhang Y.Z."/>
        </authorList>
    </citation>
    <scope>NUCLEOTIDE SEQUENCE [LARGE SCALE GENOMIC DNA]</scope>
    <source>
        <strain evidence="5 6">15-R06ZXC-3</strain>
    </source>
</reference>
<sequence length="206" mass="23280">MEALTAMNLTDFQCLFADLAPAGCYVALRVGFYAPEAEMNLFSKDWIDHYTLSGHALADPFLLWCQKNSGYARWSDFESLGSTKVMNDYRSFGFRFGGVFSIWGSPSSPKRSLGIFARNDREFHAFEMNEISETLTKIHDYKQTSLTKSQLEALRLYSRGTLQKQIAHELNISLPAVKARLRSAAIRLEVKTLREALHIAASRGLL</sequence>
<protein>
    <submittedName>
        <fullName evidence="5">Autoinducer binding domain-containing protein</fullName>
    </submittedName>
</protein>
<keyword evidence="2" id="KW-0238">DNA-binding</keyword>
<evidence type="ECO:0000256" key="3">
    <source>
        <dbReference type="ARBA" id="ARBA00023163"/>
    </source>
</evidence>
<evidence type="ECO:0000313" key="5">
    <source>
        <dbReference type="EMBL" id="MEX1662149.1"/>
    </source>
</evidence>
<gene>
    <name evidence="5" type="ORF">AB4874_10885</name>
</gene>
<keyword evidence="1" id="KW-0805">Transcription regulation</keyword>
<dbReference type="Pfam" id="PF00196">
    <property type="entry name" value="GerE"/>
    <property type="match status" value="1"/>
</dbReference>
<evidence type="ECO:0000256" key="2">
    <source>
        <dbReference type="ARBA" id="ARBA00023125"/>
    </source>
</evidence>
<dbReference type="Proteomes" id="UP001557465">
    <property type="component" value="Unassembled WGS sequence"/>
</dbReference>
<dbReference type="Gene3D" id="1.10.10.10">
    <property type="entry name" value="Winged helix-like DNA-binding domain superfamily/Winged helix DNA-binding domain"/>
    <property type="match status" value="1"/>
</dbReference>
<comment type="caution">
    <text evidence="5">The sequence shown here is derived from an EMBL/GenBank/DDBJ whole genome shotgun (WGS) entry which is preliminary data.</text>
</comment>
<dbReference type="SMART" id="SM00421">
    <property type="entry name" value="HTH_LUXR"/>
    <property type="match status" value="1"/>
</dbReference>
<dbReference type="InterPro" id="IPR016032">
    <property type="entry name" value="Sig_transdc_resp-reg_C-effctor"/>
</dbReference>
<dbReference type="SUPFAM" id="SSF75516">
    <property type="entry name" value="Pheromone-binding domain of LuxR-like quorum-sensing transcription factors"/>
    <property type="match status" value="1"/>
</dbReference>
<dbReference type="InterPro" id="IPR005143">
    <property type="entry name" value="TF_LuxR_autoind-bd_dom"/>
</dbReference>
<evidence type="ECO:0000259" key="4">
    <source>
        <dbReference type="SMART" id="SM00421"/>
    </source>
</evidence>
<keyword evidence="6" id="KW-1185">Reference proteome</keyword>
<dbReference type="EMBL" id="JBFRYC010000005">
    <property type="protein sequence ID" value="MEX1662149.1"/>
    <property type="molecule type" value="Genomic_DNA"/>
</dbReference>
<dbReference type="RefSeq" id="WP_368392001.1">
    <property type="nucleotide sequence ID" value="NZ_JBFRYC010000005.1"/>
</dbReference>
<dbReference type="Pfam" id="PF03472">
    <property type="entry name" value="Autoind_bind"/>
    <property type="match status" value="1"/>
</dbReference>
<evidence type="ECO:0000256" key="1">
    <source>
        <dbReference type="ARBA" id="ARBA00023015"/>
    </source>
</evidence>